<organism evidence="1 2">
    <name type="scientific">Epilithonimonas vandammei</name>
    <dbReference type="NCBI Taxonomy" id="2487072"/>
    <lineage>
        <taxon>Bacteria</taxon>
        <taxon>Pseudomonadati</taxon>
        <taxon>Bacteroidota</taxon>
        <taxon>Flavobacteriia</taxon>
        <taxon>Flavobacteriales</taxon>
        <taxon>Weeksellaceae</taxon>
        <taxon>Chryseobacterium group</taxon>
        <taxon>Epilithonimonas</taxon>
    </lineage>
</organism>
<dbReference type="RefSeq" id="WP_124800959.1">
    <property type="nucleotide sequence ID" value="NZ_CP034161.1"/>
</dbReference>
<dbReference type="Proteomes" id="UP000281810">
    <property type="component" value="Chromosome"/>
</dbReference>
<dbReference type="OrthoDB" id="7026240at2"/>
<evidence type="ECO:0000313" key="1">
    <source>
        <dbReference type="EMBL" id="AZI38623.1"/>
    </source>
</evidence>
<dbReference type="EMBL" id="CP034161">
    <property type="protein sequence ID" value="AZI38623.1"/>
    <property type="molecule type" value="Genomic_DNA"/>
</dbReference>
<proteinExistence type="predicted"/>
<dbReference type="AlphaFoldDB" id="A0A3G8Y161"/>
<gene>
    <name evidence="1" type="ORF">EIB74_00975</name>
</gene>
<name>A0A3G8Y161_9FLAO</name>
<keyword evidence="2" id="KW-1185">Reference proteome</keyword>
<evidence type="ECO:0000313" key="2">
    <source>
        <dbReference type="Proteomes" id="UP000281810"/>
    </source>
</evidence>
<accession>A0A3G8Y161</accession>
<reference evidence="2" key="1">
    <citation type="submission" date="2018-11" db="EMBL/GenBank/DDBJ databases">
        <title>Proposal to divide the Flavobacteriaceae and reorganize its genera based on Amino Acid Identity values calculated from whole genome sequences.</title>
        <authorList>
            <person name="Nicholson A.C."/>
            <person name="Gulvik C.A."/>
            <person name="Whitney A.M."/>
            <person name="Humrighouse B.W."/>
            <person name="Bell M."/>
            <person name="Holmes B."/>
            <person name="Steigerwalt A.B."/>
            <person name="Villarma A."/>
            <person name="Sheth M."/>
            <person name="Batra D."/>
            <person name="Pryor J."/>
            <person name="Bernardet J.-F."/>
            <person name="Hugo C."/>
            <person name="Kampfer P."/>
            <person name="Newman J.D."/>
            <person name="McQuiston J.R."/>
        </authorList>
    </citation>
    <scope>NUCLEOTIDE SEQUENCE [LARGE SCALE GENOMIC DNA]</scope>
    <source>
        <strain evidence="2">F5649</strain>
    </source>
</reference>
<sequence>MALDNFFKINFPYGIKSNGKGEWTAFNREYKPLGYTDSVKDVSDKEFKYCKYKNLTESVLKKLGDTDGAVEKENNKIVRVFLYNDGSNPSNFTSKELYRRYFEKLEILSKLKKS</sequence>
<protein>
    <submittedName>
        <fullName evidence="1">Uncharacterized protein</fullName>
    </submittedName>
</protein>